<dbReference type="PANTHER" id="PTHR14969">
    <property type="entry name" value="SPHINGOSINE-1-PHOSPHATE PHOSPHOHYDROLASE"/>
    <property type="match status" value="1"/>
</dbReference>
<dbReference type="Pfam" id="PF00781">
    <property type="entry name" value="DAGK_cat"/>
    <property type="match status" value="1"/>
</dbReference>
<dbReference type="GO" id="GO:0016301">
    <property type="term" value="F:kinase activity"/>
    <property type="evidence" value="ECO:0007669"/>
    <property type="project" value="InterPro"/>
</dbReference>
<keyword evidence="5" id="KW-1133">Transmembrane helix</keyword>
<name>A0A1I0UEW1_9NOCA</name>
<sequence length="490" mass="50199">MSARSLRNRTRAVDLALVRSSYATRPGPADPVLRGLTSLANHSVLWVLVAGALGATGGARRRGAVRGLLAVAGASSVANGVLKPLLPRDRPPALEVPALRRLGVRPVSSSFPSGHAASAAAFATGVALESPVAGVLVAPLALAVAYSRVHVGVHWPSDVVVGAGVGAGVALATRRWWAVRSATPAQVGGRGSAPALHRGRGLVVLVNPAAGKYNSEVVAAVAEALPDVRFVQPDEGENFSARLQAEVDGSVHALGVCGGDGTVAAAVAAAVRTELPLAVFPGGTLNHFARDIGLTRVSTTAAAVEQGHAARVDLGSVTIDGGEPTLFVNTASIGGYPDTVRLRDRWTDRVGKWPAAAAAMVAVLAVARPLHAVVGGRVDPVWMLFVGNGSYAPADQVPMSRPSIAGGVLDVRYLRARIRFSRTRLALAALTGSLGSSPTYRQERVTTLSVRHDGPPVAVAVDGEIAGEGRAFDFEARPSLLTVYGPGGVG</sequence>
<proteinExistence type="predicted"/>
<dbReference type="SUPFAM" id="SSF111331">
    <property type="entry name" value="NAD kinase/diacylglycerol kinase-like"/>
    <property type="match status" value="1"/>
</dbReference>
<evidence type="ECO:0000313" key="9">
    <source>
        <dbReference type="Proteomes" id="UP000182054"/>
    </source>
</evidence>
<keyword evidence="3" id="KW-0812">Transmembrane</keyword>
<keyword evidence="4" id="KW-0378">Hydrolase</keyword>
<protein>
    <submittedName>
        <fullName evidence="8">Undecaprenyl-diphosphatase</fullName>
    </submittedName>
</protein>
<accession>A0A1I0UEW1</accession>
<dbReference type="InterPro" id="IPR001206">
    <property type="entry name" value="Diacylglycerol_kinase_cat_dom"/>
</dbReference>
<dbReference type="SUPFAM" id="SSF48317">
    <property type="entry name" value="Acid phosphatase/Vanadium-dependent haloperoxidase"/>
    <property type="match status" value="1"/>
</dbReference>
<dbReference type="AlphaFoldDB" id="A0A1I0UEW1"/>
<comment type="subcellular location">
    <subcellularLocation>
        <location evidence="1">Cell membrane</location>
        <topology evidence="1">Multi-pass membrane protein</topology>
    </subcellularLocation>
</comment>
<keyword evidence="6" id="KW-0472">Membrane</keyword>
<evidence type="ECO:0000256" key="6">
    <source>
        <dbReference type="ARBA" id="ARBA00023136"/>
    </source>
</evidence>
<dbReference type="GeneID" id="85487723"/>
<evidence type="ECO:0000259" key="7">
    <source>
        <dbReference type="PROSITE" id="PS50146"/>
    </source>
</evidence>
<organism evidence="8 9">
    <name type="scientific">Rhodococcoides kroppenstedtii</name>
    <dbReference type="NCBI Taxonomy" id="293050"/>
    <lineage>
        <taxon>Bacteria</taxon>
        <taxon>Bacillati</taxon>
        <taxon>Actinomycetota</taxon>
        <taxon>Actinomycetes</taxon>
        <taxon>Mycobacteriales</taxon>
        <taxon>Nocardiaceae</taxon>
        <taxon>Rhodococcoides</taxon>
    </lineage>
</organism>
<dbReference type="PANTHER" id="PTHR14969:SF62">
    <property type="entry name" value="DECAPRENYLPHOSPHORYL-5-PHOSPHORIBOSE PHOSPHATASE RV3807C-RELATED"/>
    <property type="match status" value="1"/>
</dbReference>
<dbReference type="InterPro" id="IPR016064">
    <property type="entry name" value="NAD/diacylglycerol_kinase_sf"/>
</dbReference>
<evidence type="ECO:0000313" key="8">
    <source>
        <dbReference type="EMBL" id="SFA62609.1"/>
    </source>
</evidence>
<dbReference type="EMBL" id="FOJN01000024">
    <property type="protein sequence ID" value="SFA62609.1"/>
    <property type="molecule type" value="Genomic_DNA"/>
</dbReference>
<dbReference type="RefSeq" id="WP_068364875.1">
    <property type="nucleotide sequence ID" value="NZ_FOJN01000024.1"/>
</dbReference>
<keyword evidence="2" id="KW-1003">Cell membrane</keyword>
<dbReference type="OrthoDB" id="5242960at2"/>
<dbReference type="SMART" id="SM00014">
    <property type="entry name" value="acidPPc"/>
    <property type="match status" value="1"/>
</dbReference>
<evidence type="ECO:0000256" key="2">
    <source>
        <dbReference type="ARBA" id="ARBA00022475"/>
    </source>
</evidence>
<dbReference type="InterPro" id="IPR017438">
    <property type="entry name" value="ATP-NAD_kinase_N"/>
</dbReference>
<dbReference type="Gene3D" id="3.40.50.10330">
    <property type="entry name" value="Probable inorganic polyphosphate/atp-NAD kinase, domain 1"/>
    <property type="match status" value="1"/>
</dbReference>
<feature type="domain" description="DAGKc" evidence="7">
    <location>
        <begin position="197"/>
        <end position="321"/>
    </location>
</feature>
<dbReference type="InterPro" id="IPR000326">
    <property type="entry name" value="PAP2/HPO"/>
</dbReference>
<evidence type="ECO:0000256" key="5">
    <source>
        <dbReference type="ARBA" id="ARBA00022989"/>
    </source>
</evidence>
<dbReference type="Gene3D" id="2.60.200.40">
    <property type="match status" value="1"/>
</dbReference>
<reference evidence="8 9" key="1">
    <citation type="submission" date="2016-10" db="EMBL/GenBank/DDBJ databases">
        <authorList>
            <person name="de Groot N.N."/>
        </authorList>
    </citation>
    <scope>NUCLEOTIDE SEQUENCE [LARGE SCALE GENOMIC DNA]</scope>
    <source>
        <strain evidence="8 9">DSM 44908</strain>
    </source>
</reference>
<dbReference type="GO" id="GO:0016787">
    <property type="term" value="F:hydrolase activity"/>
    <property type="evidence" value="ECO:0007669"/>
    <property type="project" value="UniProtKB-KW"/>
</dbReference>
<dbReference type="Proteomes" id="UP000182054">
    <property type="component" value="Unassembled WGS sequence"/>
</dbReference>
<dbReference type="GO" id="GO:0005886">
    <property type="term" value="C:plasma membrane"/>
    <property type="evidence" value="ECO:0007669"/>
    <property type="project" value="UniProtKB-SubCell"/>
</dbReference>
<dbReference type="SMART" id="SM00046">
    <property type="entry name" value="DAGKc"/>
    <property type="match status" value="1"/>
</dbReference>
<dbReference type="Pfam" id="PF01569">
    <property type="entry name" value="PAP2"/>
    <property type="match status" value="1"/>
</dbReference>
<evidence type="ECO:0000256" key="4">
    <source>
        <dbReference type="ARBA" id="ARBA00022801"/>
    </source>
</evidence>
<dbReference type="PROSITE" id="PS50146">
    <property type="entry name" value="DAGK"/>
    <property type="match status" value="1"/>
</dbReference>
<gene>
    <name evidence="8" type="ORF">SAMN05444374_1248</name>
</gene>
<dbReference type="Gene3D" id="1.20.144.10">
    <property type="entry name" value="Phosphatidic acid phosphatase type 2/haloperoxidase"/>
    <property type="match status" value="1"/>
</dbReference>
<dbReference type="InterPro" id="IPR036938">
    <property type="entry name" value="PAP2/HPO_sf"/>
</dbReference>
<evidence type="ECO:0000256" key="3">
    <source>
        <dbReference type="ARBA" id="ARBA00022692"/>
    </source>
</evidence>
<evidence type="ECO:0000256" key="1">
    <source>
        <dbReference type="ARBA" id="ARBA00004651"/>
    </source>
</evidence>